<reference evidence="1 2" key="1">
    <citation type="submission" date="2012-11" db="EMBL/GenBank/DDBJ databases">
        <title>Whole genome sequence of Gluconacetobacter europaeus NBRC3261.</title>
        <authorList>
            <person name="Azuma Y."/>
            <person name="Higashiura N."/>
            <person name="Hirakawa H."/>
            <person name="Matsushita K."/>
        </authorList>
    </citation>
    <scope>NUCLEOTIDE SEQUENCE [LARGE SCALE GENOMIC DNA]</scope>
    <source>
        <strain evidence="1 2">NBRC 3261</strain>
    </source>
</reference>
<evidence type="ECO:0000313" key="1">
    <source>
        <dbReference type="EMBL" id="GAN96674.1"/>
    </source>
</evidence>
<dbReference type="Proteomes" id="UP000032675">
    <property type="component" value="Unassembled WGS sequence"/>
</dbReference>
<name>A0A0D6PZQ3_KOMEU</name>
<protein>
    <submittedName>
        <fullName evidence="1">Uncharacterized protein</fullName>
    </submittedName>
</protein>
<dbReference type="EMBL" id="BANI01000083">
    <property type="protein sequence ID" value="GAN96674.1"/>
    <property type="molecule type" value="Genomic_DNA"/>
</dbReference>
<gene>
    <name evidence="1" type="ORF">Geu3261_0090_020</name>
</gene>
<dbReference type="RefSeq" id="WP_048851419.1">
    <property type="nucleotide sequence ID" value="NZ_BANI01000083.1"/>
</dbReference>
<organism evidence="1 2">
    <name type="scientific">Komagataeibacter europaeus NBRC 3261</name>
    <dbReference type="NCBI Taxonomy" id="1234669"/>
    <lineage>
        <taxon>Bacteria</taxon>
        <taxon>Pseudomonadati</taxon>
        <taxon>Pseudomonadota</taxon>
        <taxon>Alphaproteobacteria</taxon>
        <taxon>Acetobacterales</taxon>
        <taxon>Acetobacteraceae</taxon>
        <taxon>Komagataeibacter</taxon>
    </lineage>
</organism>
<comment type="caution">
    <text evidence="1">The sequence shown here is derived from an EMBL/GenBank/DDBJ whole genome shotgun (WGS) entry which is preliminary data.</text>
</comment>
<proteinExistence type="predicted"/>
<sequence length="83" mass="8977">MKSSQPTMKDKVLGAHRDAVRYTGASSIPATTVRRFMPGLKRQSHVTRMLNILVSEGKLALSTSQDQCDYAVPSAAARGQVMA</sequence>
<dbReference type="AlphaFoldDB" id="A0A0D6PZQ3"/>
<accession>A0A0D6PZQ3</accession>
<evidence type="ECO:0000313" key="2">
    <source>
        <dbReference type="Proteomes" id="UP000032675"/>
    </source>
</evidence>